<sequence length="230" mass="23345">MTMIRPSRHDDEPADDGLTGSGDDGAIETTAHAGGVPDRAGDEDAAFGSAPSSAAAGDGPAAGDDVGGDVEPAEGSVVQSSGRRAVFRAWRSRRPFLGTILTMLGGVELFFSGQLDLGRIHVSLGIEGLQATVIPLALVLLGVLTLLMPAHRIFYGVIGLALALYSIVGVNLGGFLVGMLLAVVGGIMTVAWSPKDAQRKAAAKRARRARSAAAQTAADAAGDSADEASV</sequence>
<feature type="transmembrane region" description="Helical" evidence="2">
    <location>
        <begin position="96"/>
        <end position="115"/>
    </location>
</feature>
<feature type="transmembrane region" description="Helical" evidence="2">
    <location>
        <begin position="153"/>
        <end position="170"/>
    </location>
</feature>
<reference evidence="3 4" key="1">
    <citation type="submission" date="2020-07" db="EMBL/GenBank/DDBJ databases">
        <title>Sequencing the genomes of 1000 actinobacteria strains.</title>
        <authorList>
            <person name="Klenk H.-P."/>
        </authorList>
    </citation>
    <scope>NUCLEOTIDE SEQUENCE [LARGE SCALE GENOMIC DNA]</scope>
    <source>
        <strain evidence="3 4">DSM 23141</strain>
    </source>
</reference>
<dbReference type="Pfam" id="PF19609">
    <property type="entry name" value="DUF6114"/>
    <property type="match status" value="1"/>
</dbReference>
<protein>
    <submittedName>
        <fullName evidence="3">Uncharacterized protein</fullName>
    </submittedName>
</protein>
<keyword evidence="2" id="KW-0812">Transmembrane</keyword>
<evidence type="ECO:0000313" key="3">
    <source>
        <dbReference type="EMBL" id="NYH00450.1"/>
    </source>
</evidence>
<feature type="transmembrane region" description="Helical" evidence="2">
    <location>
        <begin position="127"/>
        <end position="146"/>
    </location>
</feature>
<dbReference type="InterPro" id="IPR046096">
    <property type="entry name" value="DUF6114"/>
</dbReference>
<dbReference type="RefSeq" id="WP_246286787.1">
    <property type="nucleotide sequence ID" value="NZ_JACBZY010000001.1"/>
</dbReference>
<keyword evidence="2" id="KW-0472">Membrane</keyword>
<keyword evidence="4" id="KW-1185">Reference proteome</keyword>
<keyword evidence="2" id="KW-1133">Transmembrane helix</keyword>
<proteinExistence type="predicted"/>
<organism evidence="3 4">
    <name type="scientific">Schumannella luteola</name>
    <dbReference type="NCBI Taxonomy" id="472059"/>
    <lineage>
        <taxon>Bacteria</taxon>
        <taxon>Bacillati</taxon>
        <taxon>Actinomycetota</taxon>
        <taxon>Actinomycetes</taxon>
        <taxon>Micrococcales</taxon>
        <taxon>Microbacteriaceae</taxon>
        <taxon>Schumannella</taxon>
    </lineage>
</organism>
<dbReference type="AlphaFoldDB" id="A0A852YRW6"/>
<accession>A0A852YRW6</accession>
<evidence type="ECO:0000256" key="2">
    <source>
        <dbReference type="SAM" id="Phobius"/>
    </source>
</evidence>
<name>A0A852YRW6_9MICO</name>
<feature type="region of interest" description="Disordered" evidence="1">
    <location>
        <begin position="1"/>
        <end position="77"/>
    </location>
</feature>
<feature type="transmembrane region" description="Helical" evidence="2">
    <location>
        <begin position="176"/>
        <end position="194"/>
    </location>
</feature>
<evidence type="ECO:0000313" key="4">
    <source>
        <dbReference type="Proteomes" id="UP000553888"/>
    </source>
</evidence>
<dbReference type="Proteomes" id="UP000553888">
    <property type="component" value="Unassembled WGS sequence"/>
</dbReference>
<comment type="caution">
    <text evidence="3">The sequence shown here is derived from an EMBL/GenBank/DDBJ whole genome shotgun (WGS) entry which is preliminary data.</text>
</comment>
<evidence type="ECO:0000256" key="1">
    <source>
        <dbReference type="SAM" id="MobiDB-lite"/>
    </source>
</evidence>
<feature type="compositionally biased region" description="Low complexity" evidence="1">
    <location>
        <begin position="46"/>
        <end position="65"/>
    </location>
</feature>
<gene>
    <name evidence="3" type="ORF">BJ979_003075</name>
</gene>
<dbReference type="EMBL" id="JACBZY010000001">
    <property type="protein sequence ID" value="NYH00450.1"/>
    <property type="molecule type" value="Genomic_DNA"/>
</dbReference>